<proteinExistence type="predicted"/>
<feature type="transmembrane region" description="Helical" evidence="1">
    <location>
        <begin position="59"/>
        <end position="79"/>
    </location>
</feature>
<evidence type="ECO:0000313" key="3">
    <source>
        <dbReference type="Proteomes" id="UP000032434"/>
    </source>
</evidence>
<dbReference type="HOGENOM" id="CLU_2271216_0_0_14"/>
<dbReference type="InParanoid" id="A0A061A8C1"/>
<feature type="transmembrane region" description="Helical" evidence="1">
    <location>
        <begin position="17"/>
        <end position="38"/>
    </location>
</feature>
<dbReference type="EMBL" id="LK028559">
    <property type="protein sequence ID" value="CDR30138.1"/>
    <property type="molecule type" value="Genomic_DNA"/>
</dbReference>
<accession>A0A061A8C1</accession>
<protein>
    <submittedName>
        <fullName evidence="2">Uncharacterized protein</fullName>
    </submittedName>
</protein>
<dbReference type="Proteomes" id="UP000032434">
    <property type="component" value="Chromosome 1"/>
</dbReference>
<evidence type="ECO:0000313" key="2">
    <source>
        <dbReference type="EMBL" id="CDR30138.1"/>
    </source>
</evidence>
<evidence type="ECO:0000256" key="1">
    <source>
        <dbReference type="SAM" id="Phobius"/>
    </source>
</evidence>
<keyword evidence="1" id="KW-0812">Transmembrane</keyword>
<dbReference type="AlphaFoldDB" id="A0A061A8C1"/>
<organism evidence="2 3">
    <name type="scientific">Acholeplasma oculi</name>
    <dbReference type="NCBI Taxonomy" id="35623"/>
    <lineage>
        <taxon>Bacteria</taxon>
        <taxon>Bacillati</taxon>
        <taxon>Mycoplasmatota</taxon>
        <taxon>Mollicutes</taxon>
        <taxon>Acholeplasmatales</taxon>
        <taxon>Acholeplasmataceae</taxon>
        <taxon>Acholeplasma</taxon>
    </lineage>
</organism>
<dbReference type="KEGG" id="aoc:Aocu_00650"/>
<gene>
    <name evidence="2" type="ORF">Aocu_00650</name>
</gene>
<dbReference type="RefSeq" id="WP_143228545.1">
    <property type="nucleotide sequence ID" value="NZ_FUZK01000002.1"/>
</dbReference>
<reference evidence="3" key="1">
    <citation type="submission" date="2014-05" db="EMBL/GenBank/DDBJ databases">
        <authorList>
            <person name="Kube M."/>
        </authorList>
    </citation>
    <scope>NUCLEOTIDE SEQUENCE [LARGE SCALE GENOMIC DNA]</scope>
</reference>
<keyword evidence="3" id="KW-1185">Reference proteome</keyword>
<dbReference type="STRING" id="35623.Aocu_00650"/>
<sequence>MVTDYNFSVYFLHILEFLFYVSSTYIFQYALLIKYIFMDTSVVKNDKLSFPSLIRFNKIVGSVHLFQGILMMLFAFFIYPNLDGTGAQTILTWLVLFGAFQP</sequence>
<dbReference type="PATRIC" id="fig|35623.3.peg.64"/>
<name>A0A061A8C1_9MOLU</name>
<keyword evidence="1" id="KW-1133">Transmembrane helix</keyword>
<keyword evidence="1" id="KW-0472">Membrane</keyword>